<dbReference type="EnsemblPlants" id="EMT15806">
    <property type="protein sequence ID" value="EMT15806"/>
    <property type="gene ID" value="F775_23329"/>
</dbReference>
<dbReference type="InterPro" id="IPR032861">
    <property type="entry name" value="TAXi_N"/>
</dbReference>
<evidence type="ECO:0000256" key="3">
    <source>
        <dbReference type="ARBA" id="ARBA00022750"/>
    </source>
</evidence>
<dbReference type="InterPro" id="IPR051708">
    <property type="entry name" value="Plant_Aspart_Prot_A1"/>
</dbReference>
<dbReference type="GO" id="GO:0005576">
    <property type="term" value="C:extracellular region"/>
    <property type="evidence" value="ECO:0007669"/>
    <property type="project" value="TreeGrafter"/>
</dbReference>
<keyword evidence="3" id="KW-0064">Aspartyl protease</keyword>
<evidence type="ECO:0000256" key="2">
    <source>
        <dbReference type="ARBA" id="ARBA00022670"/>
    </source>
</evidence>
<evidence type="ECO:0000256" key="1">
    <source>
        <dbReference type="ARBA" id="ARBA00007447"/>
    </source>
</evidence>
<dbReference type="PANTHER" id="PTHR47967">
    <property type="entry name" value="OS07G0603500 PROTEIN-RELATED"/>
    <property type="match status" value="1"/>
</dbReference>
<dbReference type="CDD" id="cd05476">
    <property type="entry name" value="pepsin_A_like_plant"/>
    <property type="match status" value="1"/>
</dbReference>
<organism evidence="6">
    <name type="scientific">Aegilops tauschii</name>
    <name type="common">Tausch's goatgrass</name>
    <name type="synonym">Aegilops squarrosa</name>
    <dbReference type="NCBI Taxonomy" id="37682"/>
    <lineage>
        <taxon>Eukaryota</taxon>
        <taxon>Viridiplantae</taxon>
        <taxon>Streptophyta</taxon>
        <taxon>Embryophyta</taxon>
        <taxon>Tracheophyta</taxon>
        <taxon>Spermatophyta</taxon>
        <taxon>Magnoliopsida</taxon>
        <taxon>Liliopsida</taxon>
        <taxon>Poales</taxon>
        <taxon>Poaceae</taxon>
        <taxon>BOP clade</taxon>
        <taxon>Pooideae</taxon>
        <taxon>Triticodae</taxon>
        <taxon>Triticeae</taxon>
        <taxon>Triticinae</taxon>
        <taxon>Aegilops</taxon>
    </lineage>
</organism>
<dbReference type="AlphaFoldDB" id="N1QY43"/>
<evidence type="ECO:0000256" key="5">
    <source>
        <dbReference type="ARBA" id="ARBA00023180"/>
    </source>
</evidence>
<dbReference type="GO" id="GO:0004190">
    <property type="term" value="F:aspartic-type endopeptidase activity"/>
    <property type="evidence" value="ECO:0007669"/>
    <property type="project" value="UniProtKB-KW"/>
</dbReference>
<dbReference type="GO" id="GO:0006508">
    <property type="term" value="P:proteolysis"/>
    <property type="evidence" value="ECO:0007669"/>
    <property type="project" value="UniProtKB-KW"/>
</dbReference>
<dbReference type="InterPro" id="IPR034161">
    <property type="entry name" value="Pepsin-like_plant"/>
</dbReference>
<comment type="similarity">
    <text evidence="1">Belongs to the peptidase A1 family.</text>
</comment>
<dbReference type="Pfam" id="PF14541">
    <property type="entry name" value="TAXi_C"/>
    <property type="match status" value="1"/>
</dbReference>
<dbReference type="PROSITE" id="PS51767">
    <property type="entry name" value="PEPTIDASE_A1"/>
    <property type="match status" value="1"/>
</dbReference>
<dbReference type="Gene3D" id="2.40.70.10">
    <property type="entry name" value="Acid Proteases"/>
    <property type="match status" value="2"/>
</dbReference>
<keyword evidence="2" id="KW-0645">Protease</keyword>
<keyword evidence="5" id="KW-0325">Glycoprotein</keyword>
<evidence type="ECO:0000313" key="6">
    <source>
        <dbReference type="EnsemblPlants" id="EMT15806"/>
    </source>
</evidence>
<evidence type="ECO:0000256" key="4">
    <source>
        <dbReference type="ARBA" id="ARBA00022801"/>
    </source>
</evidence>
<proteinExistence type="inferred from homology"/>
<dbReference type="InterPro" id="IPR021109">
    <property type="entry name" value="Peptidase_aspartic_dom_sf"/>
</dbReference>
<accession>N1QY43</accession>
<dbReference type="InterPro" id="IPR032799">
    <property type="entry name" value="TAXi_C"/>
</dbReference>
<dbReference type="SUPFAM" id="SSF50630">
    <property type="entry name" value="Acid proteases"/>
    <property type="match status" value="1"/>
</dbReference>
<dbReference type="InterPro" id="IPR033121">
    <property type="entry name" value="PEPTIDASE_A1"/>
</dbReference>
<reference evidence="6" key="1">
    <citation type="submission" date="2015-06" db="UniProtKB">
        <authorList>
            <consortium name="EnsemblPlants"/>
        </authorList>
    </citation>
    <scope>IDENTIFICATION</scope>
</reference>
<name>N1QY43_AEGTA</name>
<protein>
    <submittedName>
        <fullName evidence="6">Aspartic proteinase nepenthesin-1</fullName>
    </submittedName>
</protein>
<dbReference type="PANTHER" id="PTHR47967:SF134">
    <property type="entry name" value="XYLANASE INHIBITOR C-TERMINAL DOMAIN-CONTAINING PROTEIN"/>
    <property type="match status" value="1"/>
</dbReference>
<keyword evidence="4" id="KW-0378">Hydrolase</keyword>
<dbReference type="Pfam" id="PF14543">
    <property type="entry name" value="TAXi_N"/>
    <property type="match status" value="1"/>
</dbReference>
<sequence>MAARTSLLLLLLLLAPLDSSAASAAGLIPKLKFFEKSISAIEEVAGYYLEEKKGESVKDVSGEQSSGDDRQLGSSAADSYGALIFDLPVGTSPPQVLPFVMDITTDLVWAQCGKPGPTYAPTFRPNRSDSFAPIGCADPACNRLMPKYKCAGPGDRCGGTSAYLATDTFTFGTTPAKGMVFGCIGKVPERNLNSSFGSAGFSRGPLSLVSQLQISTFSYFIDDGGGDKSFVSFSVGDDGAPAKDKGSRSTPLLKGKYPDLYYVKLTGVQVDGELLKDIPEETFSGSGGVILSTTLPVTYLEVAAYKVLRQKLLTKILYQKVVGVPKSPDEDRLCFPTKEFAAIKVPTVSLVFDGADVVMELNVKNYFFEVAGSDQTCLTIRPSTGGSVLGSLLQTGRNMTYDIHDDGGVLTFGPAVAASGPAAVATKGGAPAPAQASLVTVATLLVLGDRRGRFKGLQELSPPTFLPLQLERCRDFKLRFEGLSWMVLGIIVDGSTDFKNYLHQLFFCYNSKMIVRTGAIQSLVRCCCCAEEKFFALV</sequence>